<feature type="region of interest" description="Disordered" evidence="1">
    <location>
        <begin position="76"/>
        <end position="111"/>
    </location>
</feature>
<evidence type="ECO:0008006" key="4">
    <source>
        <dbReference type="Google" id="ProtNLM"/>
    </source>
</evidence>
<evidence type="ECO:0000313" key="3">
    <source>
        <dbReference type="Proteomes" id="UP000269721"/>
    </source>
</evidence>
<evidence type="ECO:0000313" key="2">
    <source>
        <dbReference type="EMBL" id="RKO88953.1"/>
    </source>
</evidence>
<feature type="region of interest" description="Disordered" evidence="1">
    <location>
        <begin position="33"/>
        <end position="56"/>
    </location>
</feature>
<gene>
    <name evidence="2" type="ORF">BDK51DRAFT_51120</name>
</gene>
<feature type="compositionally biased region" description="Low complexity" evidence="1">
    <location>
        <begin position="33"/>
        <end position="51"/>
    </location>
</feature>
<dbReference type="Proteomes" id="UP000269721">
    <property type="component" value="Unassembled WGS sequence"/>
</dbReference>
<protein>
    <recommendedName>
        <fullName evidence="4">F-box domain-containing protein</fullName>
    </recommendedName>
</protein>
<organism evidence="2 3">
    <name type="scientific">Blyttiomyces helicus</name>
    <dbReference type="NCBI Taxonomy" id="388810"/>
    <lineage>
        <taxon>Eukaryota</taxon>
        <taxon>Fungi</taxon>
        <taxon>Fungi incertae sedis</taxon>
        <taxon>Chytridiomycota</taxon>
        <taxon>Chytridiomycota incertae sedis</taxon>
        <taxon>Chytridiomycetes</taxon>
        <taxon>Chytridiomycetes incertae sedis</taxon>
        <taxon>Blyttiomyces</taxon>
    </lineage>
</organism>
<dbReference type="AlphaFoldDB" id="A0A4P9WBL9"/>
<evidence type="ECO:0000256" key="1">
    <source>
        <dbReference type="SAM" id="MobiDB-lite"/>
    </source>
</evidence>
<dbReference type="EMBL" id="KZ996380">
    <property type="protein sequence ID" value="RKO88953.1"/>
    <property type="molecule type" value="Genomic_DNA"/>
</dbReference>
<keyword evidence="3" id="KW-1185">Reference proteome</keyword>
<accession>A0A4P9WBL9</accession>
<proteinExistence type="predicted"/>
<sequence>MDMSVAKLPTPAQTLTGRCRCCLLKALTNLSLLSTSSPPAPTSGQATPTSARAPSISPTAIRTHDDLDVVARDADPSVIRTRQPPQESSLTVAAGEAQTHPPSASPPSCCSRSSARWGPAATAVLWDHVLVEDVGRRQNLYLRRFIECIHISSLRLQDGKARASMVRILELDCGPPRELILVIPLLRRMRAFRAFSVTAAVLCKVLTSCPRLVALHMGLYTEDFGDGPLTFPRESHQASRGSLACGSKDA</sequence>
<reference evidence="3" key="1">
    <citation type="journal article" date="2018" name="Nat. Microbiol.">
        <title>Leveraging single-cell genomics to expand the fungal tree of life.</title>
        <authorList>
            <person name="Ahrendt S.R."/>
            <person name="Quandt C.A."/>
            <person name="Ciobanu D."/>
            <person name="Clum A."/>
            <person name="Salamov A."/>
            <person name="Andreopoulos B."/>
            <person name="Cheng J.F."/>
            <person name="Woyke T."/>
            <person name="Pelin A."/>
            <person name="Henrissat B."/>
            <person name="Reynolds N.K."/>
            <person name="Benny G.L."/>
            <person name="Smith M.E."/>
            <person name="James T.Y."/>
            <person name="Grigoriev I.V."/>
        </authorList>
    </citation>
    <scope>NUCLEOTIDE SEQUENCE [LARGE SCALE GENOMIC DNA]</scope>
</reference>
<name>A0A4P9WBL9_9FUNG</name>